<dbReference type="GO" id="GO:0051287">
    <property type="term" value="F:NAD binding"/>
    <property type="evidence" value="ECO:0007669"/>
    <property type="project" value="InterPro"/>
</dbReference>
<dbReference type="InterPro" id="IPR037062">
    <property type="entry name" value="Malic_N_dom_sf"/>
</dbReference>
<dbReference type="GO" id="GO:0006108">
    <property type="term" value="P:malate metabolic process"/>
    <property type="evidence" value="ECO:0007669"/>
    <property type="project" value="TreeGrafter"/>
</dbReference>
<comment type="similarity">
    <text evidence="2 4">Belongs to the malic enzymes family.</text>
</comment>
<dbReference type="InterPro" id="IPR001891">
    <property type="entry name" value="Malic_OxRdtase"/>
</dbReference>
<reference evidence="6 7" key="1">
    <citation type="submission" date="2018-11" db="EMBL/GenBank/DDBJ databases">
        <authorList>
            <consortium name="Pathogen Informatics"/>
        </authorList>
    </citation>
    <scope>NUCLEOTIDE SEQUENCE [LARGE SCALE GENOMIC DNA]</scope>
</reference>
<dbReference type="Proteomes" id="UP000271889">
    <property type="component" value="Unassembled WGS sequence"/>
</dbReference>
<evidence type="ECO:0000256" key="1">
    <source>
        <dbReference type="ARBA" id="ARBA00001936"/>
    </source>
</evidence>
<proteinExistence type="inferred from homology"/>
<protein>
    <recommendedName>
        <fullName evidence="4">Malic enzyme</fullName>
    </recommendedName>
</protein>
<feature type="domain" description="Malic enzyme NAD-binding" evidence="5">
    <location>
        <begin position="42"/>
        <end position="130"/>
    </location>
</feature>
<dbReference type="OrthoDB" id="5365701at2759"/>
<keyword evidence="7" id="KW-1185">Reference proteome</keyword>
<evidence type="ECO:0000256" key="4">
    <source>
        <dbReference type="RuleBase" id="RU003426"/>
    </source>
</evidence>
<dbReference type="Pfam" id="PF03949">
    <property type="entry name" value="Malic_M"/>
    <property type="match status" value="1"/>
</dbReference>
<evidence type="ECO:0000256" key="3">
    <source>
        <dbReference type="ARBA" id="ARBA00022723"/>
    </source>
</evidence>
<dbReference type="InterPro" id="IPR046346">
    <property type="entry name" value="Aminoacid_DH-like_N_sf"/>
</dbReference>
<accession>A0A3P6SVX3</accession>
<dbReference type="PANTHER" id="PTHR23406">
    <property type="entry name" value="MALIC ENZYME-RELATED"/>
    <property type="match status" value="1"/>
</dbReference>
<evidence type="ECO:0000259" key="5">
    <source>
        <dbReference type="SMART" id="SM00919"/>
    </source>
</evidence>
<dbReference type="InterPro" id="IPR036291">
    <property type="entry name" value="NAD(P)-bd_dom_sf"/>
</dbReference>
<dbReference type="SMART" id="SM00919">
    <property type="entry name" value="Malic_M"/>
    <property type="match status" value="1"/>
</dbReference>
<dbReference type="GO" id="GO:0005739">
    <property type="term" value="C:mitochondrion"/>
    <property type="evidence" value="ECO:0007669"/>
    <property type="project" value="TreeGrafter"/>
</dbReference>
<dbReference type="PROSITE" id="PS00331">
    <property type="entry name" value="MALIC_ENZYMES"/>
    <property type="match status" value="1"/>
</dbReference>
<comment type="cofactor">
    <cofactor evidence="1">
        <name>Mn(2+)</name>
        <dbReference type="ChEBI" id="CHEBI:29035"/>
    </cofactor>
</comment>
<gene>
    <name evidence="6" type="ORF">CGOC_LOCUS7116</name>
</gene>
<dbReference type="AlphaFoldDB" id="A0A3P6SVX3"/>
<evidence type="ECO:0000256" key="2">
    <source>
        <dbReference type="ARBA" id="ARBA00008785"/>
    </source>
</evidence>
<dbReference type="PANTHER" id="PTHR23406:SF90">
    <property type="entry name" value="MALIC ENZYME-RELATED"/>
    <property type="match status" value="1"/>
</dbReference>
<keyword evidence="4" id="KW-0560">Oxidoreductase</keyword>
<dbReference type="Gene3D" id="3.40.50.10380">
    <property type="entry name" value="Malic enzyme, N-terminal domain"/>
    <property type="match status" value="1"/>
</dbReference>
<dbReference type="SUPFAM" id="SSF51735">
    <property type="entry name" value="NAD(P)-binding Rossmann-fold domains"/>
    <property type="match status" value="1"/>
</dbReference>
<dbReference type="GO" id="GO:0046872">
    <property type="term" value="F:metal ion binding"/>
    <property type="evidence" value="ECO:0007669"/>
    <property type="project" value="UniProtKB-KW"/>
</dbReference>
<evidence type="ECO:0000313" key="6">
    <source>
        <dbReference type="EMBL" id="VDK75209.1"/>
    </source>
</evidence>
<sequence>MKACTKKYGRDTLIQFEDFANQNAFRLLDKYRNVYCTFNDDIQGTAAVVVAGLLTATRVTKKPLKDHKLVFFGAGAASTGIAELCVRQMVDEGASEEAACANIYLMDIDGLVTKSRKQIDGHHVKFAKVG</sequence>
<organism evidence="6 7">
    <name type="scientific">Cylicostephanus goldi</name>
    <name type="common">Nematode worm</name>
    <dbReference type="NCBI Taxonomy" id="71465"/>
    <lineage>
        <taxon>Eukaryota</taxon>
        <taxon>Metazoa</taxon>
        <taxon>Ecdysozoa</taxon>
        <taxon>Nematoda</taxon>
        <taxon>Chromadorea</taxon>
        <taxon>Rhabditida</taxon>
        <taxon>Rhabditina</taxon>
        <taxon>Rhabditomorpha</taxon>
        <taxon>Strongyloidea</taxon>
        <taxon>Strongylidae</taxon>
        <taxon>Cylicostephanus</taxon>
    </lineage>
</organism>
<keyword evidence="3 4" id="KW-0479">Metal-binding</keyword>
<dbReference type="EMBL" id="UYRV01024283">
    <property type="protein sequence ID" value="VDK75209.1"/>
    <property type="molecule type" value="Genomic_DNA"/>
</dbReference>
<dbReference type="Gene3D" id="3.40.50.720">
    <property type="entry name" value="NAD(P)-binding Rossmann-like Domain"/>
    <property type="match status" value="1"/>
</dbReference>
<dbReference type="SUPFAM" id="SSF53223">
    <property type="entry name" value="Aminoacid dehydrogenase-like, N-terminal domain"/>
    <property type="match status" value="1"/>
</dbReference>
<dbReference type="GO" id="GO:0004473">
    <property type="term" value="F:malate dehydrogenase (decarboxylating) (NADP+) activity"/>
    <property type="evidence" value="ECO:0007669"/>
    <property type="project" value="TreeGrafter"/>
</dbReference>
<dbReference type="PRINTS" id="PR00072">
    <property type="entry name" value="MALOXRDTASE"/>
</dbReference>
<dbReference type="InterPro" id="IPR015884">
    <property type="entry name" value="Malic_enzyme_CS"/>
</dbReference>
<dbReference type="InterPro" id="IPR012301">
    <property type="entry name" value="Malic_N_dom"/>
</dbReference>
<dbReference type="InterPro" id="IPR012302">
    <property type="entry name" value="Malic_NAD-bd"/>
</dbReference>
<name>A0A3P6SVX3_CYLGO</name>
<dbReference type="Pfam" id="PF00390">
    <property type="entry name" value="malic"/>
    <property type="match status" value="1"/>
</dbReference>
<evidence type="ECO:0000313" key="7">
    <source>
        <dbReference type="Proteomes" id="UP000271889"/>
    </source>
</evidence>